<gene>
    <name evidence="1" type="ORF">Y5S_01629</name>
</gene>
<organism evidence="1 2">
    <name type="scientific">Alcanivorax nanhaiticus</name>
    <dbReference type="NCBI Taxonomy" id="1177154"/>
    <lineage>
        <taxon>Bacteria</taxon>
        <taxon>Pseudomonadati</taxon>
        <taxon>Pseudomonadota</taxon>
        <taxon>Gammaproteobacteria</taxon>
        <taxon>Oceanospirillales</taxon>
        <taxon>Alcanivoracaceae</taxon>
        <taxon>Alcanivorax</taxon>
    </lineage>
</organism>
<dbReference type="eggNOG" id="COG0614">
    <property type="taxonomic scope" value="Bacteria"/>
</dbReference>
<comment type="caution">
    <text evidence="1">The sequence shown here is derived from an EMBL/GenBank/DDBJ whole genome shotgun (WGS) entry which is preliminary data.</text>
</comment>
<keyword evidence="2" id="KW-1185">Reference proteome</keyword>
<dbReference type="STRING" id="1177154.Y5S_01629"/>
<proteinExistence type="predicted"/>
<dbReference type="PATRIC" id="fig|1177154.3.peg.1658"/>
<dbReference type="InterPro" id="IPR026350">
    <property type="entry name" value="GxxExxY"/>
</dbReference>
<dbReference type="Proteomes" id="UP000029444">
    <property type="component" value="Unassembled WGS sequence"/>
</dbReference>
<dbReference type="Pfam" id="PF13366">
    <property type="entry name" value="PDDEXK_3"/>
    <property type="match status" value="1"/>
</dbReference>
<evidence type="ECO:0008006" key="3">
    <source>
        <dbReference type="Google" id="ProtNLM"/>
    </source>
</evidence>
<dbReference type="AlphaFoldDB" id="A0A095URQ7"/>
<accession>A0A095URQ7</accession>
<protein>
    <recommendedName>
        <fullName evidence="3">GxxExxY protein</fullName>
    </recommendedName>
</protein>
<name>A0A095URQ7_9GAMM</name>
<evidence type="ECO:0000313" key="1">
    <source>
        <dbReference type="EMBL" id="KGD65195.1"/>
    </source>
</evidence>
<sequence>MTSVPGWLCVGFYSAGKDSMLGNDELTGAIIGCAIEVHRHMGPGLMESVYERCLRHELEQAGLESAAQSAIPVYYKGKRLDCDYRADLIVENQVLVELKCVKALSPLHGAQVLTYMRLAGLQKGLLINFNVQRLAQGIKRFVI</sequence>
<dbReference type="NCBIfam" id="TIGR04256">
    <property type="entry name" value="GxxExxY"/>
    <property type="match status" value="1"/>
</dbReference>
<evidence type="ECO:0000313" key="2">
    <source>
        <dbReference type="Proteomes" id="UP000029444"/>
    </source>
</evidence>
<dbReference type="EMBL" id="ARXV01000005">
    <property type="protein sequence ID" value="KGD65195.1"/>
    <property type="molecule type" value="Genomic_DNA"/>
</dbReference>
<reference evidence="1 2" key="1">
    <citation type="submission" date="2012-09" db="EMBL/GenBank/DDBJ databases">
        <title>Genome Sequence of alkane-degrading Bacterium Alcanivorax sp. 19-m-6.</title>
        <authorList>
            <person name="Lai Q."/>
            <person name="Shao Z."/>
        </authorList>
    </citation>
    <scope>NUCLEOTIDE SEQUENCE [LARGE SCALE GENOMIC DNA]</scope>
    <source>
        <strain evidence="1 2">19-m-6</strain>
    </source>
</reference>